<keyword evidence="2" id="KW-0611">Plant defense</keyword>
<dbReference type="InterPro" id="IPR035940">
    <property type="entry name" value="CAP_sf"/>
</dbReference>
<dbReference type="SUPFAM" id="SSF55797">
    <property type="entry name" value="PR-1-like"/>
    <property type="match status" value="1"/>
</dbReference>
<dbReference type="PRINTS" id="PR00837">
    <property type="entry name" value="V5TPXLIKE"/>
</dbReference>
<accession>S8CD35</accession>
<dbReference type="Proteomes" id="UP000015453">
    <property type="component" value="Unassembled WGS sequence"/>
</dbReference>
<dbReference type="InterPro" id="IPR014044">
    <property type="entry name" value="CAP_dom"/>
</dbReference>
<dbReference type="InterPro" id="IPR018244">
    <property type="entry name" value="Allrgn_V5/Tpx1_CS"/>
</dbReference>
<feature type="domain" description="SCP" evidence="3">
    <location>
        <begin position="1"/>
        <end position="134"/>
    </location>
</feature>
<sequence length="138" mass="16298">RQFLYAHNAVRGRKAEAPLEWDPQLRNYAVWWAQQRRRDCELLHSFKDGEFTLGENIFWGGGGDWTAEDAVSSWAEEERYYRYWDNSCMYGQECGHYTQIVWKTTRRIGCARVLCDAGDVFVTCNYYPPGNYVGERPY</sequence>
<dbReference type="GO" id="GO:0005576">
    <property type="term" value="C:extracellular region"/>
    <property type="evidence" value="ECO:0007669"/>
    <property type="project" value="InterPro"/>
</dbReference>
<dbReference type="PROSITE" id="PS01010">
    <property type="entry name" value="CRISP_2"/>
    <property type="match status" value="1"/>
</dbReference>
<dbReference type="PANTHER" id="PTHR10334">
    <property type="entry name" value="CYSTEINE-RICH SECRETORY PROTEIN-RELATED"/>
    <property type="match status" value="1"/>
</dbReference>
<keyword evidence="5" id="KW-1185">Reference proteome</keyword>
<dbReference type="OrthoDB" id="337038at2759"/>
<gene>
    <name evidence="4" type="ORF">M569_09947</name>
</gene>
<dbReference type="Gene3D" id="3.40.33.10">
    <property type="entry name" value="CAP"/>
    <property type="match status" value="1"/>
</dbReference>
<dbReference type="InterPro" id="IPR002413">
    <property type="entry name" value="V5_allergen-like"/>
</dbReference>
<dbReference type="EMBL" id="AUSU01004582">
    <property type="protein sequence ID" value="EPS64834.1"/>
    <property type="molecule type" value="Genomic_DNA"/>
</dbReference>
<dbReference type="PROSITE" id="PS01009">
    <property type="entry name" value="CRISP_1"/>
    <property type="match status" value="1"/>
</dbReference>
<evidence type="ECO:0000256" key="1">
    <source>
        <dbReference type="ARBA" id="ARBA00003143"/>
    </source>
</evidence>
<reference evidence="4 5" key="1">
    <citation type="journal article" date="2013" name="BMC Genomics">
        <title>The miniature genome of a carnivorous plant Genlisea aurea contains a low number of genes and short non-coding sequences.</title>
        <authorList>
            <person name="Leushkin E.V."/>
            <person name="Sutormin R.A."/>
            <person name="Nabieva E.R."/>
            <person name="Penin A.A."/>
            <person name="Kondrashov A.S."/>
            <person name="Logacheva M.D."/>
        </authorList>
    </citation>
    <scope>NUCLEOTIDE SEQUENCE [LARGE SCALE GENOMIC DNA]</scope>
</reference>
<name>S8CD35_9LAMI</name>
<protein>
    <recommendedName>
        <fullName evidence="3">SCP domain-containing protein</fullName>
    </recommendedName>
</protein>
<dbReference type="CDD" id="cd05381">
    <property type="entry name" value="CAP_PR-1"/>
    <property type="match status" value="1"/>
</dbReference>
<dbReference type="InterPro" id="IPR001283">
    <property type="entry name" value="CRISP-related"/>
</dbReference>
<dbReference type="FunFam" id="3.40.33.10:FF:000004">
    <property type="entry name" value="CAP, cysteine-rich secretory protein, antigen 5"/>
    <property type="match status" value="1"/>
</dbReference>
<dbReference type="AlphaFoldDB" id="S8CD35"/>
<dbReference type="SMART" id="SM00198">
    <property type="entry name" value="SCP"/>
    <property type="match status" value="1"/>
</dbReference>
<keyword evidence="2" id="KW-0568">Pathogenesis-related protein</keyword>
<evidence type="ECO:0000256" key="2">
    <source>
        <dbReference type="ARBA" id="ARBA00023265"/>
    </source>
</evidence>
<proteinExistence type="predicted"/>
<dbReference type="Pfam" id="PF00188">
    <property type="entry name" value="CAP"/>
    <property type="match status" value="1"/>
</dbReference>
<comment type="function">
    <text evidence="1">Probably involved in the defense reaction of plants against pathogens.</text>
</comment>
<comment type="caution">
    <text evidence="4">The sequence shown here is derived from an EMBL/GenBank/DDBJ whole genome shotgun (WGS) entry which is preliminary data.</text>
</comment>
<evidence type="ECO:0000259" key="3">
    <source>
        <dbReference type="SMART" id="SM00198"/>
    </source>
</evidence>
<dbReference type="PRINTS" id="PR00838">
    <property type="entry name" value="V5ALLERGEN"/>
</dbReference>
<organism evidence="4 5">
    <name type="scientific">Genlisea aurea</name>
    <dbReference type="NCBI Taxonomy" id="192259"/>
    <lineage>
        <taxon>Eukaryota</taxon>
        <taxon>Viridiplantae</taxon>
        <taxon>Streptophyta</taxon>
        <taxon>Embryophyta</taxon>
        <taxon>Tracheophyta</taxon>
        <taxon>Spermatophyta</taxon>
        <taxon>Magnoliopsida</taxon>
        <taxon>eudicotyledons</taxon>
        <taxon>Gunneridae</taxon>
        <taxon>Pentapetalae</taxon>
        <taxon>asterids</taxon>
        <taxon>lamiids</taxon>
        <taxon>Lamiales</taxon>
        <taxon>Lentibulariaceae</taxon>
        <taxon>Genlisea</taxon>
    </lineage>
</organism>
<evidence type="ECO:0000313" key="5">
    <source>
        <dbReference type="Proteomes" id="UP000015453"/>
    </source>
</evidence>
<feature type="non-terminal residue" evidence="4">
    <location>
        <position position="1"/>
    </location>
</feature>
<evidence type="ECO:0000313" key="4">
    <source>
        <dbReference type="EMBL" id="EPS64834.1"/>
    </source>
</evidence>